<proteinExistence type="predicted"/>
<dbReference type="Proteomes" id="UP000240971">
    <property type="component" value="Unassembled WGS sequence"/>
</dbReference>
<dbReference type="InterPro" id="IPR029052">
    <property type="entry name" value="Metallo-depent_PP-like"/>
</dbReference>
<dbReference type="Gene3D" id="2.60.40.380">
    <property type="entry name" value="Purple acid phosphatase-like, N-terminal"/>
    <property type="match status" value="1"/>
</dbReference>
<dbReference type="PANTHER" id="PTHR45867">
    <property type="entry name" value="PURPLE ACID PHOSPHATASE"/>
    <property type="match status" value="1"/>
</dbReference>
<keyword evidence="1" id="KW-0732">Signal</keyword>
<dbReference type="InterPro" id="IPR006311">
    <property type="entry name" value="TAT_signal"/>
</dbReference>
<evidence type="ECO:0000313" key="5">
    <source>
        <dbReference type="Proteomes" id="UP000240971"/>
    </source>
</evidence>
<evidence type="ECO:0000259" key="2">
    <source>
        <dbReference type="Pfam" id="PF00149"/>
    </source>
</evidence>
<dbReference type="PROSITE" id="PS51318">
    <property type="entry name" value="TAT"/>
    <property type="match status" value="1"/>
</dbReference>
<dbReference type="InterPro" id="IPR004843">
    <property type="entry name" value="Calcineurin-like_PHP"/>
</dbReference>
<feature type="domain" description="Purple acid phosphatase N-terminal" evidence="3">
    <location>
        <begin position="55"/>
        <end position="128"/>
    </location>
</feature>
<dbReference type="GO" id="GO:0046872">
    <property type="term" value="F:metal ion binding"/>
    <property type="evidence" value="ECO:0007669"/>
    <property type="project" value="InterPro"/>
</dbReference>
<dbReference type="Pfam" id="PF00149">
    <property type="entry name" value="Metallophos"/>
    <property type="match status" value="1"/>
</dbReference>
<accession>A0A2P8HUY6</accession>
<sequence length="408" mass="46544">MKKVNSEQSRRSFLSNLSKAGLLGVTGLAPAVAKAGILSKHEKQNDTAHAFLCKPYLQYPGPHTISVMWLTARPCYSWIQFGTDGQLNQKAHHVSDGLVDANNRLHRIELDNLQPGKKYSYKVYSKDILSFEPYKLTYGTIIESDTYTFTAPDPQAKEVSWVIINDIHDHPASIPHLLKMNGNDPYDFVFFNGDVFDYQSDEQQIIDHMLTPCGDTFSTQTPFLYVRGNHETRGKYAREWHQYFDNPGHANYFSFTWGPVFAIVLDTGEDKEDEHPVYGGIVDFDAYRAQQARWLEQQLQSTAFKKAKHKVVMMHIPHYHSGEWHGSTHCREMFGELFNKHKIDILICGHTHQYGVYAPVAGQHEYPLIIGGGPKEGYRTLIKIKADQKKLVLTMLKDDGTKVGEYMV</sequence>
<dbReference type="EMBL" id="PYAW01000001">
    <property type="protein sequence ID" value="PSL50040.1"/>
    <property type="molecule type" value="Genomic_DNA"/>
</dbReference>
<dbReference type="InterPro" id="IPR015914">
    <property type="entry name" value="PAPs_N"/>
</dbReference>
<evidence type="ECO:0000256" key="1">
    <source>
        <dbReference type="ARBA" id="ARBA00022729"/>
    </source>
</evidence>
<protein>
    <submittedName>
        <fullName evidence="4">Purple acid phosphatase-like protein</fullName>
    </submittedName>
</protein>
<gene>
    <name evidence="4" type="ORF">CLV51_1011383</name>
</gene>
<dbReference type="RefSeq" id="WP_106527225.1">
    <property type="nucleotide sequence ID" value="NZ_PYAW01000001.1"/>
</dbReference>
<comment type="caution">
    <text evidence="4">The sequence shown here is derived from an EMBL/GenBank/DDBJ whole genome shotgun (WGS) entry which is preliminary data.</text>
</comment>
<dbReference type="Gene3D" id="3.60.21.10">
    <property type="match status" value="1"/>
</dbReference>
<dbReference type="InterPro" id="IPR008963">
    <property type="entry name" value="Purple_acid_Pase-like_N"/>
</dbReference>
<evidence type="ECO:0000259" key="3">
    <source>
        <dbReference type="Pfam" id="PF16656"/>
    </source>
</evidence>
<dbReference type="PANTHER" id="PTHR45867:SF3">
    <property type="entry name" value="ACID PHOSPHATASE TYPE 7"/>
    <property type="match status" value="1"/>
</dbReference>
<organism evidence="4 5">
    <name type="scientific">Chitinophaga niastensis</name>
    <dbReference type="NCBI Taxonomy" id="536980"/>
    <lineage>
        <taxon>Bacteria</taxon>
        <taxon>Pseudomonadati</taxon>
        <taxon>Bacteroidota</taxon>
        <taxon>Chitinophagia</taxon>
        <taxon>Chitinophagales</taxon>
        <taxon>Chitinophagaceae</taxon>
        <taxon>Chitinophaga</taxon>
    </lineage>
</organism>
<dbReference type="GO" id="GO:0003993">
    <property type="term" value="F:acid phosphatase activity"/>
    <property type="evidence" value="ECO:0007669"/>
    <property type="project" value="InterPro"/>
</dbReference>
<evidence type="ECO:0000313" key="4">
    <source>
        <dbReference type="EMBL" id="PSL50040.1"/>
    </source>
</evidence>
<dbReference type="Pfam" id="PF16656">
    <property type="entry name" value="Pur_ac_phosph_N"/>
    <property type="match status" value="1"/>
</dbReference>
<feature type="domain" description="Calcineurin-like phosphoesterase" evidence="2">
    <location>
        <begin position="162"/>
        <end position="354"/>
    </location>
</feature>
<dbReference type="OrthoDB" id="596345at2"/>
<keyword evidence="5" id="KW-1185">Reference proteome</keyword>
<name>A0A2P8HUY6_CHINA</name>
<dbReference type="SUPFAM" id="SSF56300">
    <property type="entry name" value="Metallo-dependent phosphatases"/>
    <property type="match status" value="1"/>
</dbReference>
<reference evidence="4 5" key="1">
    <citation type="submission" date="2018-03" db="EMBL/GenBank/DDBJ databases">
        <title>Genomic Encyclopedia of Archaeal and Bacterial Type Strains, Phase II (KMG-II): from individual species to whole genera.</title>
        <authorList>
            <person name="Goeker M."/>
        </authorList>
    </citation>
    <scope>NUCLEOTIDE SEQUENCE [LARGE SCALE GENOMIC DNA]</scope>
    <source>
        <strain evidence="4 5">DSM 24859</strain>
    </source>
</reference>
<dbReference type="SUPFAM" id="SSF49363">
    <property type="entry name" value="Purple acid phosphatase, N-terminal domain"/>
    <property type="match status" value="1"/>
</dbReference>
<dbReference type="AlphaFoldDB" id="A0A2P8HUY6"/>